<keyword evidence="3" id="KW-1003">Cell membrane</keyword>
<evidence type="ECO:0000313" key="10">
    <source>
        <dbReference type="Proteomes" id="UP000217083"/>
    </source>
</evidence>
<evidence type="ECO:0000259" key="8">
    <source>
        <dbReference type="Pfam" id="PF00528"/>
    </source>
</evidence>
<feature type="domain" description="ABC transmembrane type-1" evidence="8">
    <location>
        <begin position="98"/>
        <end position="283"/>
    </location>
</feature>
<name>A0A263BSP5_9BACI</name>
<protein>
    <recommendedName>
        <fullName evidence="8">ABC transmembrane type-1 domain-containing protein</fullName>
    </recommendedName>
</protein>
<reference evidence="9 10" key="2">
    <citation type="submission" date="2017-09" db="EMBL/GenBank/DDBJ databases">
        <title>Bacillus patelloidae sp. nov., isolated from the intestinal tract of a marine limpet.</title>
        <authorList>
            <person name="Liu R."/>
            <person name="Dong C."/>
            <person name="Shao Z."/>
        </authorList>
    </citation>
    <scope>NUCLEOTIDE SEQUENCE [LARGE SCALE GENOMIC DNA]</scope>
    <source>
        <strain evidence="9 10">SA5d-4</strain>
    </source>
</reference>
<dbReference type="RefSeq" id="WP_094925111.1">
    <property type="nucleotide sequence ID" value="NZ_NPIA01000005.1"/>
</dbReference>
<dbReference type="PANTHER" id="PTHR30465:SF44">
    <property type="entry name" value="ABC-TYPE DIPEPTIDE_OLIGOPEPTIDE TRANSPORT SYSTEM, PERMEASE COMPONENT"/>
    <property type="match status" value="1"/>
</dbReference>
<feature type="transmembrane region" description="Helical" evidence="7">
    <location>
        <begin position="7"/>
        <end position="28"/>
    </location>
</feature>
<dbReference type="EMBL" id="NPIA01000005">
    <property type="protein sequence ID" value="OZM56740.1"/>
    <property type="molecule type" value="Genomic_DNA"/>
</dbReference>
<dbReference type="Pfam" id="PF00528">
    <property type="entry name" value="BPD_transp_1"/>
    <property type="match status" value="1"/>
</dbReference>
<evidence type="ECO:0000256" key="2">
    <source>
        <dbReference type="ARBA" id="ARBA00022448"/>
    </source>
</evidence>
<keyword evidence="10" id="KW-1185">Reference proteome</keyword>
<accession>A0A263BSP5</accession>
<feature type="transmembrane region" description="Helical" evidence="7">
    <location>
        <begin position="234"/>
        <end position="258"/>
    </location>
</feature>
<dbReference type="AlphaFoldDB" id="A0A263BSP5"/>
<reference evidence="10" key="1">
    <citation type="submission" date="2017-08" db="EMBL/GenBank/DDBJ databases">
        <authorList>
            <person name="Huang Z."/>
        </authorList>
    </citation>
    <scope>NUCLEOTIDE SEQUENCE [LARGE SCALE GENOMIC DNA]</scope>
    <source>
        <strain evidence="10">SA5d-4</strain>
    </source>
</reference>
<dbReference type="GO" id="GO:0055085">
    <property type="term" value="P:transmembrane transport"/>
    <property type="evidence" value="ECO:0007669"/>
    <property type="project" value="InterPro"/>
</dbReference>
<feature type="transmembrane region" description="Helical" evidence="7">
    <location>
        <begin position="125"/>
        <end position="150"/>
    </location>
</feature>
<evidence type="ECO:0000256" key="1">
    <source>
        <dbReference type="ARBA" id="ARBA00004651"/>
    </source>
</evidence>
<keyword evidence="5 7" id="KW-1133">Transmembrane helix</keyword>
<sequence length="299" mass="34111">MNKPTRVLLQFIVACIGIIFIGAIPKLFEVERVFDEEGETATGPLFNFSGYFEGIKDLFGKLMNVSEITYNANGTVRPIFPKIFEPYLYSAEILLGALLIGIVSAIVLTYITMLLHRKIISGFKFVTFVLESLPDILVIVGVQAIIIYIFQKTGVRLFSIAVYRENIYVLPIICLAVLPAVQFYKVLLLIFEEELEEHYVELAKGKGMKKSWILLVHVLRNAGISMFYHSKAILWFMLSNLVILEYFFNLYGITAFLLDYITSEIFTVGLFMIFIPLFIVYTSGEFLIQKLTKREATNL</sequence>
<dbReference type="InterPro" id="IPR000515">
    <property type="entry name" value="MetI-like"/>
</dbReference>
<evidence type="ECO:0000256" key="3">
    <source>
        <dbReference type="ARBA" id="ARBA00022475"/>
    </source>
</evidence>
<evidence type="ECO:0000256" key="5">
    <source>
        <dbReference type="ARBA" id="ARBA00022989"/>
    </source>
</evidence>
<feature type="transmembrane region" description="Helical" evidence="7">
    <location>
        <begin position="265"/>
        <end position="284"/>
    </location>
</feature>
<dbReference type="InterPro" id="IPR035906">
    <property type="entry name" value="MetI-like_sf"/>
</dbReference>
<comment type="caution">
    <text evidence="9">The sequence shown here is derived from an EMBL/GenBank/DDBJ whole genome shotgun (WGS) entry which is preliminary data.</text>
</comment>
<feature type="transmembrane region" description="Helical" evidence="7">
    <location>
        <begin position="93"/>
        <end position="113"/>
    </location>
</feature>
<gene>
    <name evidence="9" type="ORF">CIB95_11000</name>
</gene>
<evidence type="ECO:0000256" key="4">
    <source>
        <dbReference type="ARBA" id="ARBA00022692"/>
    </source>
</evidence>
<comment type="subcellular location">
    <subcellularLocation>
        <location evidence="1">Cell membrane</location>
        <topology evidence="1">Multi-pass membrane protein</topology>
    </subcellularLocation>
</comment>
<dbReference type="SUPFAM" id="SSF161098">
    <property type="entry name" value="MetI-like"/>
    <property type="match status" value="1"/>
</dbReference>
<keyword evidence="6 7" id="KW-0472">Membrane</keyword>
<evidence type="ECO:0000256" key="7">
    <source>
        <dbReference type="SAM" id="Phobius"/>
    </source>
</evidence>
<keyword evidence="2" id="KW-0813">Transport</keyword>
<dbReference type="GO" id="GO:0005886">
    <property type="term" value="C:plasma membrane"/>
    <property type="evidence" value="ECO:0007669"/>
    <property type="project" value="UniProtKB-SubCell"/>
</dbReference>
<dbReference type="PANTHER" id="PTHR30465">
    <property type="entry name" value="INNER MEMBRANE ABC TRANSPORTER"/>
    <property type="match status" value="1"/>
</dbReference>
<dbReference type="Proteomes" id="UP000217083">
    <property type="component" value="Unassembled WGS sequence"/>
</dbReference>
<keyword evidence="4 7" id="KW-0812">Transmembrane</keyword>
<proteinExistence type="predicted"/>
<feature type="transmembrane region" description="Helical" evidence="7">
    <location>
        <begin position="170"/>
        <end position="191"/>
    </location>
</feature>
<organism evidence="9 10">
    <name type="scientific">Lottiidibacillus patelloidae</name>
    <dbReference type="NCBI Taxonomy" id="2670334"/>
    <lineage>
        <taxon>Bacteria</taxon>
        <taxon>Bacillati</taxon>
        <taxon>Bacillota</taxon>
        <taxon>Bacilli</taxon>
        <taxon>Bacillales</taxon>
        <taxon>Bacillaceae</taxon>
        <taxon>Lottiidibacillus</taxon>
    </lineage>
</organism>
<evidence type="ECO:0000256" key="6">
    <source>
        <dbReference type="ARBA" id="ARBA00023136"/>
    </source>
</evidence>
<evidence type="ECO:0000313" key="9">
    <source>
        <dbReference type="EMBL" id="OZM56740.1"/>
    </source>
</evidence>